<dbReference type="EC" id="3.1.3.73" evidence="1"/>
<organism evidence="1 2">
    <name type="scientific">Paraglaciecola aquimarina</name>
    <dbReference type="NCBI Taxonomy" id="1235557"/>
    <lineage>
        <taxon>Bacteria</taxon>
        <taxon>Pseudomonadati</taxon>
        <taxon>Pseudomonadota</taxon>
        <taxon>Gammaproteobacteria</taxon>
        <taxon>Alteromonadales</taxon>
        <taxon>Alteromonadaceae</taxon>
        <taxon>Paraglaciecola</taxon>
    </lineage>
</organism>
<dbReference type="SMART" id="SM00855">
    <property type="entry name" value="PGAM"/>
    <property type="match status" value="1"/>
</dbReference>
<name>A0ABU3T137_9ALTE</name>
<keyword evidence="1" id="KW-0378">Hydrolase</keyword>
<evidence type="ECO:0000313" key="1">
    <source>
        <dbReference type="EMBL" id="MDU0355965.1"/>
    </source>
</evidence>
<dbReference type="CDD" id="cd07067">
    <property type="entry name" value="HP_PGM_like"/>
    <property type="match status" value="1"/>
</dbReference>
<dbReference type="GO" id="GO:0043755">
    <property type="term" value="F:alpha-ribazole phosphatase activity"/>
    <property type="evidence" value="ECO:0007669"/>
    <property type="project" value="UniProtKB-EC"/>
</dbReference>
<protein>
    <submittedName>
        <fullName evidence="1">Alpha-ribazole phosphatase family protein</fullName>
        <ecNumber evidence="1">3.1.3.73</ecNumber>
    </submittedName>
</protein>
<accession>A0ABU3T137</accession>
<dbReference type="Pfam" id="PF00300">
    <property type="entry name" value="His_Phos_1"/>
    <property type="match status" value="1"/>
</dbReference>
<dbReference type="InterPro" id="IPR029033">
    <property type="entry name" value="His_PPase_superfam"/>
</dbReference>
<dbReference type="SUPFAM" id="SSF53254">
    <property type="entry name" value="Phosphoglycerate mutase-like"/>
    <property type="match status" value="1"/>
</dbReference>
<dbReference type="InterPro" id="IPR013078">
    <property type="entry name" value="His_Pase_superF_clade-1"/>
</dbReference>
<gene>
    <name evidence="1" type="primary">cobC</name>
    <name evidence="1" type="ORF">RS130_20570</name>
</gene>
<evidence type="ECO:0000313" key="2">
    <source>
        <dbReference type="Proteomes" id="UP001247805"/>
    </source>
</evidence>
<dbReference type="PANTHER" id="PTHR48100:SF1">
    <property type="entry name" value="HISTIDINE PHOSPHATASE FAMILY PROTEIN-RELATED"/>
    <property type="match status" value="1"/>
</dbReference>
<reference evidence="1 2" key="1">
    <citation type="submission" date="2023-10" db="EMBL/GenBank/DDBJ databases">
        <title>Glaciecola aquimarina strain GGW-M5 nov., isolated from a coastal seawater.</title>
        <authorList>
            <person name="Bayburt H."/>
            <person name="Kim J.M."/>
            <person name="Choi B.J."/>
            <person name="Jeon C.O."/>
        </authorList>
    </citation>
    <scope>NUCLEOTIDE SEQUENCE [LARGE SCALE GENOMIC DNA]</scope>
    <source>
        <strain evidence="1 2">KCTC 32108</strain>
    </source>
</reference>
<dbReference type="Gene3D" id="3.40.50.1240">
    <property type="entry name" value="Phosphoglycerate mutase-like"/>
    <property type="match status" value="1"/>
</dbReference>
<proteinExistence type="predicted"/>
<dbReference type="EMBL" id="JAWDIO010000002">
    <property type="protein sequence ID" value="MDU0355965.1"/>
    <property type="molecule type" value="Genomic_DNA"/>
</dbReference>
<dbReference type="Proteomes" id="UP001247805">
    <property type="component" value="Unassembled WGS sequence"/>
</dbReference>
<dbReference type="PANTHER" id="PTHR48100">
    <property type="entry name" value="BROAD-SPECIFICITY PHOSPHATASE YOR283W-RELATED"/>
    <property type="match status" value="1"/>
</dbReference>
<keyword evidence="2" id="KW-1185">Reference proteome</keyword>
<dbReference type="RefSeq" id="WP_316027478.1">
    <property type="nucleotide sequence ID" value="NZ_JAWDIO010000002.1"/>
</dbReference>
<comment type="caution">
    <text evidence="1">The sequence shown here is derived from an EMBL/GenBank/DDBJ whole genome shotgun (WGS) entry which is preliminary data.</text>
</comment>
<dbReference type="InterPro" id="IPR050275">
    <property type="entry name" value="PGM_Phosphatase"/>
</dbReference>
<sequence>MSAAKQVTQIDLLRHGQVDGPAALYGRTDINLSEYGLKQMHRQVQQLEFPDNIISSPLRRCKEFAEEMAVDHRLPLMIEPGFQECNFGAWDGIQFDDKSQQWPLMSSFWQDPSANTPPQGESLHTFHTRVISAWHTLIAQYAEQYSLVVCHGGVIRQILAHLLPVDWQDGQWYSQLNIGYASLTRITIPAFEGAQPIVNFIGLPADFGTDNDN</sequence>